<dbReference type="Gene3D" id="3.90.320.10">
    <property type="match status" value="1"/>
</dbReference>
<keyword evidence="5" id="KW-0540">Nuclease</keyword>
<feature type="domain" description="PD-(D/E)XK endonuclease-like" evidence="4">
    <location>
        <begin position="20"/>
        <end position="266"/>
    </location>
</feature>
<organism evidence="5 6">
    <name type="scientific">Angustibacter luteus</name>
    <dbReference type="NCBI Taxonomy" id="658456"/>
    <lineage>
        <taxon>Bacteria</taxon>
        <taxon>Bacillati</taxon>
        <taxon>Actinomycetota</taxon>
        <taxon>Actinomycetes</taxon>
        <taxon>Kineosporiales</taxon>
        <taxon>Kineosporiaceae</taxon>
    </lineage>
</organism>
<dbReference type="SUPFAM" id="SSF52980">
    <property type="entry name" value="Restriction endonuclease-like"/>
    <property type="match status" value="1"/>
</dbReference>
<evidence type="ECO:0000313" key="6">
    <source>
        <dbReference type="Proteomes" id="UP001596189"/>
    </source>
</evidence>
<protein>
    <submittedName>
        <fullName evidence="5">RecB family exonuclease</fullName>
    </submittedName>
</protein>
<keyword evidence="2" id="KW-0347">Helicase</keyword>
<dbReference type="InterPro" id="IPR011604">
    <property type="entry name" value="PDDEXK-like_dom_sf"/>
</dbReference>
<gene>
    <name evidence="5" type="ORF">ACFQDO_02640</name>
</gene>
<dbReference type="Pfam" id="PF12705">
    <property type="entry name" value="PDDEXK_1"/>
    <property type="match status" value="1"/>
</dbReference>
<keyword evidence="3" id="KW-0234">DNA repair</keyword>
<dbReference type="GO" id="GO:0004527">
    <property type="term" value="F:exonuclease activity"/>
    <property type="evidence" value="ECO:0007669"/>
    <property type="project" value="UniProtKB-KW"/>
</dbReference>
<evidence type="ECO:0000313" key="5">
    <source>
        <dbReference type="EMBL" id="MFC6006017.1"/>
    </source>
</evidence>
<dbReference type="Proteomes" id="UP001596189">
    <property type="component" value="Unassembled WGS sequence"/>
</dbReference>
<keyword evidence="5" id="KW-0269">Exonuclease</keyword>
<evidence type="ECO:0000256" key="1">
    <source>
        <dbReference type="ARBA" id="ARBA00022763"/>
    </source>
</evidence>
<keyword evidence="1" id="KW-0227">DNA damage</keyword>
<keyword evidence="6" id="KW-1185">Reference proteome</keyword>
<keyword evidence="5" id="KW-0378">Hydrolase</keyword>
<accession>A0ABW1J9T3</accession>
<sequence>MGDVAGPIAVEAPRVLRAALSPSRAADFMHCPLRYRFRVVDRLAEAPSPAAVRGTVVHSVLERLFDLPAVERTLESARALLQPQWQSLLEATPELGTMFPDDEGEALAEWLRSADELVERWFALEDPTRLEPAERELYVETTLDDGLVLRGYVDRLDVAGDGAMRVVDYKTGRSPSELFEAKALFQMRFYALVLWRTRGVVPRLLQLVYLGDSQILRYEPDESDLLATERKVRALWAAIERAAAAGDWRPNRGRLCEWCDHQAICPAWGGTPPPLPDHAFERALDPAYTGQDAAEAE</sequence>
<dbReference type="InterPro" id="IPR011335">
    <property type="entry name" value="Restrct_endonuc-II-like"/>
</dbReference>
<dbReference type="RefSeq" id="WP_345716884.1">
    <property type="nucleotide sequence ID" value="NZ_BAABFP010000005.1"/>
</dbReference>
<keyword evidence="2" id="KW-0547">Nucleotide-binding</keyword>
<evidence type="ECO:0000256" key="2">
    <source>
        <dbReference type="ARBA" id="ARBA00022806"/>
    </source>
</evidence>
<evidence type="ECO:0000256" key="3">
    <source>
        <dbReference type="ARBA" id="ARBA00023204"/>
    </source>
</evidence>
<reference evidence="6" key="1">
    <citation type="journal article" date="2019" name="Int. J. Syst. Evol. Microbiol.">
        <title>The Global Catalogue of Microorganisms (GCM) 10K type strain sequencing project: providing services to taxonomists for standard genome sequencing and annotation.</title>
        <authorList>
            <consortium name="The Broad Institute Genomics Platform"/>
            <consortium name="The Broad Institute Genome Sequencing Center for Infectious Disease"/>
            <person name="Wu L."/>
            <person name="Ma J."/>
        </authorList>
    </citation>
    <scope>NUCLEOTIDE SEQUENCE [LARGE SCALE GENOMIC DNA]</scope>
    <source>
        <strain evidence="6">KACC 14249</strain>
    </source>
</reference>
<keyword evidence="2" id="KW-0067">ATP-binding</keyword>
<evidence type="ECO:0000259" key="4">
    <source>
        <dbReference type="Pfam" id="PF12705"/>
    </source>
</evidence>
<dbReference type="EMBL" id="JBHSRD010000002">
    <property type="protein sequence ID" value="MFC6006017.1"/>
    <property type="molecule type" value="Genomic_DNA"/>
</dbReference>
<proteinExistence type="predicted"/>
<name>A0ABW1J9T3_9ACTN</name>
<dbReference type="InterPro" id="IPR038726">
    <property type="entry name" value="PDDEXK_AddAB-type"/>
</dbReference>
<comment type="caution">
    <text evidence="5">The sequence shown here is derived from an EMBL/GenBank/DDBJ whole genome shotgun (WGS) entry which is preliminary data.</text>
</comment>